<sequence length="116" mass="13099">MKSVELREPSFWVLTALAGGRSHGYALIQETKSLSSGRVELKVPTLYAALDRLREQGLVAPDGDEVTDGRLRRFFRLTDDGAARLREEIERMEANARQAKSRLRMRPTQVARKAMA</sequence>
<feature type="region of interest" description="Disordered" evidence="1">
    <location>
        <begin position="96"/>
        <end position="116"/>
    </location>
</feature>
<dbReference type="EMBL" id="JBHSMG010000004">
    <property type="protein sequence ID" value="MFC5503224.1"/>
    <property type="molecule type" value="Genomic_DNA"/>
</dbReference>
<accession>A0ABW0NUJ8</accession>
<feature type="domain" description="Transcription regulator PadR N-terminal" evidence="2">
    <location>
        <begin position="13"/>
        <end position="87"/>
    </location>
</feature>
<dbReference type="InterPro" id="IPR052509">
    <property type="entry name" value="Metal_resp_DNA-bind_regulator"/>
</dbReference>
<evidence type="ECO:0000313" key="4">
    <source>
        <dbReference type="Proteomes" id="UP001596039"/>
    </source>
</evidence>
<dbReference type="InterPro" id="IPR036388">
    <property type="entry name" value="WH-like_DNA-bd_sf"/>
</dbReference>
<dbReference type="SUPFAM" id="SSF46785">
    <property type="entry name" value="Winged helix' DNA-binding domain"/>
    <property type="match status" value="1"/>
</dbReference>
<dbReference type="Gene3D" id="1.10.10.10">
    <property type="entry name" value="Winged helix-like DNA-binding domain superfamily/Winged helix DNA-binding domain"/>
    <property type="match status" value="1"/>
</dbReference>
<dbReference type="PANTHER" id="PTHR33169">
    <property type="entry name" value="PADR-FAMILY TRANSCRIPTIONAL REGULATOR"/>
    <property type="match status" value="1"/>
</dbReference>
<evidence type="ECO:0000256" key="1">
    <source>
        <dbReference type="SAM" id="MobiDB-lite"/>
    </source>
</evidence>
<dbReference type="InterPro" id="IPR036390">
    <property type="entry name" value="WH_DNA-bd_sf"/>
</dbReference>
<proteinExistence type="predicted"/>
<keyword evidence="4" id="KW-1185">Reference proteome</keyword>
<dbReference type="InterPro" id="IPR005149">
    <property type="entry name" value="Tscrpt_reg_PadR_N"/>
</dbReference>
<comment type="caution">
    <text evidence="3">The sequence shown here is derived from an EMBL/GenBank/DDBJ whole genome shotgun (WGS) entry which is preliminary data.</text>
</comment>
<evidence type="ECO:0000259" key="2">
    <source>
        <dbReference type="Pfam" id="PF03551"/>
    </source>
</evidence>
<organism evidence="3 4">
    <name type="scientific">Lysinimonas soli</name>
    <dbReference type="NCBI Taxonomy" id="1074233"/>
    <lineage>
        <taxon>Bacteria</taxon>
        <taxon>Bacillati</taxon>
        <taxon>Actinomycetota</taxon>
        <taxon>Actinomycetes</taxon>
        <taxon>Micrococcales</taxon>
        <taxon>Microbacteriaceae</taxon>
        <taxon>Lysinimonas</taxon>
    </lineage>
</organism>
<reference evidence="4" key="1">
    <citation type="journal article" date="2019" name="Int. J. Syst. Evol. Microbiol.">
        <title>The Global Catalogue of Microorganisms (GCM) 10K type strain sequencing project: providing services to taxonomists for standard genome sequencing and annotation.</title>
        <authorList>
            <consortium name="The Broad Institute Genomics Platform"/>
            <consortium name="The Broad Institute Genome Sequencing Center for Infectious Disease"/>
            <person name="Wu L."/>
            <person name="Ma J."/>
        </authorList>
    </citation>
    <scope>NUCLEOTIDE SEQUENCE [LARGE SCALE GENOMIC DNA]</scope>
    <source>
        <strain evidence="4">CGMCC 4.6997</strain>
    </source>
</reference>
<evidence type="ECO:0000313" key="3">
    <source>
        <dbReference type="EMBL" id="MFC5503224.1"/>
    </source>
</evidence>
<name>A0ABW0NUJ8_9MICO</name>
<dbReference type="Proteomes" id="UP001596039">
    <property type="component" value="Unassembled WGS sequence"/>
</dbReference>
<dbReference type="Pfam" id="PF03551">
    <property type="entry name" value="PadR"/>
    <property type="match status" value="1"/>
</dbReference>
<dbReference type="PANTHER" id="PTHR33169:SF13">
    <property type="entry name" value="PADR-FAMILY TRANSCRIPTIONAL REGULATOR"/>
    <property type="match status" value="1"/>
</dbReference>
<protein>
    <submittedName>
        <fullName evidence="3">PadR family transcriptional regulator</fullName>
    </submittedName>
</protein>
<gene>
    <name evidence="3" type="ORF">ACFPJ4_13325</name>
</gene>
<dbReference type="RefSeq" id="WP_386740941.1">
    <property type="nucleotide sequence ID" value="NZ_JBHSMG010000004.1"/>
</dbReference>